<organism evidence="1 2">
    <name type="scientific">Shewanella aestuarii</name>
    <dbReference type="NCBI Taxonomy" id="1028752"/>
    <lineage>
        <taxon>Bacteria</taxon>
        <taxon>Pseudomonadati</taxon>
        <taxon>Pseudomonadota</taxon>
        <taxon>Gammaproteobacteria</taxon>
        <taxon>Alteromonadales</taxon>
        <taxon>Shewanellaceae</taxon>
        <taxon>Shewanella</taxon>
    </lineage>
</organism>
<dbReference type="RefSeq" id="WP_167680377.1">
    <property type="nucleotide sequence ID" value="NZ_CP050315.1"/>
</dbReference>
<keyword evidence="1" id="KW-0614">Plasmid</keyword>
<dbReference type="Proteomes" id="UP000502608">
    <property type="component" value="Plasmid pPN3F2_2"/>
</dbReference>
<geneLocation type="plasmid" evidence="1 2">
    <name>pPN3F2_2</name>
</geneLocation>
<dbReference type="EMBL" id="CP050315">
    <property type="protein sequence ID" value="QIR16549.1"/>
    <property type="molecule type" value="Genomic_DNA"/>
</dbReference>
<proteinExistence type="predicted"/>
<keyword evidence="2" id="KW-1185">Reference proteome</keyword>
<evidence type="ECO:0000313" key="1">
    <source>
        <dbReference type="EMBL" id="QIR16549.1"/>
    </source>
</evidence>
<evidence type="ECO:0000313" key="2">
    <source>
        <dbReference type="Proteomes" id="UP000502608"/>
    </source>
</evidence>
<protein>
    <submittedName>
        <fullName evidence="1">Uncharacterized protein</fullName>
    </submittedName>
</protein>
<gene>
    <name evidence="1" type="ORF">HBH39_18920</name>
</gene>
<reference evidence="1 2" key="1">
    <citation type="submission" date="2020-03" db="EMBL/GenBank/DDBJ databases">
        <title>Complete genome sequence of Shewanella sp.</title>
        <authorList>
            <person name="Kim Y.-S."/>
            <person name="Kim S.-J."/>
            <person name="Jung H.-K."/>
            <person name="Kim K.-H."/>
        </authorList>
    </citation>
    <scope>NUCLEOTIDE SEQUENCE [LARGE SCALE GENOMIC DNA]</scope>
    <source>
        <strain evidence="1 2">PN3F2</strain>
        <plasmid evidence="1 2">pPN3F2_2</plasmid>
    </source>
</reference>
<dbReference type="KEGG" id="saes:HBH39_18920"/>
<name>A0A6G9QRX7_9GAMM</name>
<accession>A0A6G9QRX7</accession>
<dbReference type="AlphaFoldDB" id="A0A6G9QRX7"/>
<sequence length="237" mass="27413">MTNKNKTSVVPPDVEILIRLWDRYPSLMPLPPVVTATELRESLDVQMRELGLLLGKEEISGHRWIKYESGDRSNGQNQTPLTRRLSLCIYLMCHANLSNKYLNLTNEVSQLRGLGNILESGSWKTKDDRIKLRIKRLFNKSAKDLAGNLPDNMRTIAQELHDISNEWLQLADQKISHNKLIDRLTAQSKLLLKRNSPIEVYEGVIEKLNSHNKELVDMNSRMARIEYRVNELTKKKK</sequence>